<dbReference type="AlphaFoldDB" id="A0A4Y2RX32"/>
<accession>A0A4Y2RX32</accession>
<evidence type="ECO:0000313" key="2">
    <source>
        <dbReference type="Proteomes" id="UP000499080"/>
    </source>
</evidence>
<gene>
    <name evidence="1" type="ORF">AVEN_75781_1</name>
</gene>
<dbReference type="Proteomes" id="UP000499080">
    <property type="component" value="Unassembled WGS sequence"/>
</dbReference>
<evidence type="ECO:0000313" key="1">
    <source>
        <dbReference type="EMBL" id="GBN79799.1"/>
    </source>
</evidence>
<feature type="non-terminal residue" evidence="1">
    <location>
        <position position="1"/>
    </location>
</feature>
<dbReference type="EMBL" id="BGPR01018667">
    <property type="protein sequence ID" value="GBN79799.1"/>
    <property type="molecule type" value="Genomic_DNA"/>
</dbReference>
<organism evidence="1 2">
    <name type="scientific">Araneus ventricosus</name>
    <name type="common">Orbweaver spider</name>
    <name type="synonym">Epeira ventricosa</name>
    <dbReference type="NCBI Taxonomy" id="182803"/>
    <lineage>
        <taxon>Eukaryota</taxon>
        <taxon>Metazoa</taxon>
        <taxon>Ecdysozoa</taxon>
        <taxon>Arthropoda</taxon>
        <taxon>Chelicerata</taxon>
        <taxon>Arachnida</taxon>
        <taxon>Araneae</taxon>
        <taxon>Araneomorphae</taxon>
        <taxon>Entelegynae</taxon>
        <taxon>Araneoidea</taxon>
        <taxon>Araneidae</taxon>
        <taxon>Araneus</taxon>
    </lineage>
</organism>
<reference evidence="1 2" key="1">
    <citation type="journal article" date="2019" name="Sci. Rep.">
        <title>Orb-weaving spider Araneus ventricosus genome elucidates the spidroin gene catalogue.</title>
        <authorList>
            <person name="Kono N."/>
            <person name="Nakamura H."/>
            <person name="Ohtoshi R."/>
            <person name="Moran D.A.P."/>
            <person name="Shinohara A."/>
            <person name="Yoshida Y."/>
            <person name="Fujiwara M."/>
            <person name="Mori M."/>
            <person name="Tomita M."/>
            <person name="Arakawa K."/>
        </authorList>
    </citation>
    <scope>NUCLEOTIDE SEQUENCE [LARGE SCALE GENOMIC DNA]</scope>
</reference>
<name>A0A4Y2RX32_ARAVE</name>
<protein>
    <submittedName>
        <fullName evidence="1">Uncharacterized protein</fullName>
    </submittedName>
</protein>
<keyword evidence="2" id="KW-1185">Reference proteome</keyword>
<comment type="caution">
    <text evidence="1">The sequence shown here is derived from an EMBL/GenBank/DDBJ whole genome shotgun (WGS) entry which is preliminary data.</text>
</comment>
<proteinExistence type="predicted"/>
<sequence>WTKRCESPMVKDWGYMVCVPSLSTETSSGCSVFEWLYVAVHLMEKNYFRGQQARHLNFDC</sequence>